<dbReference type="EMBL" id="JAUHQA010000004">
    <property type="protein sequence ID" value="MDN4481850.1"/>
    <property type="molecule type" value="Genomic_DNA"/>
</dbReference>
<reference evidence="1" key="1">
    <citation type="submission" date="2023-06" db="EMBL/GenBank/DDBJ databases">
        <title>Egi l300058.</title>
        <authorList>
            <person name="Gao L."/>
            <person name="Fang B.-Z."/>
            <person name="Li W.-J."/>
        </authorList>
    </citation>
    <scope>NUCLEOTIDE SEQUENCE</scope>
    <source>
        <strain evidence="1">EGI L300058</strain>
    </source>
</reference>
<dbReference type="Proteomes" id="UP001172708">
    <property type="component" value="Unassembled WGS sequence"/>
</dbReference>
<gene>
    <name evidence="1" type="ORF">QQX02_13045</name>
</gene>
<dbReference type="RefSeq" id="WP_301143787.1">
    <property type="nucleotide sequence ID" value="NZ_JAUHQA010000004.1"/>
</dbReference>
<organism evidence="1 2">
    <name type="scientific">Demequina muriae</name>
    <dbReference type="NCBI Taxonomy" id="3051664"/>
    <lineage>
        <taxon>Bacteria</taxon>
        <taxon>Bacillati</taxon>
        <taxon>Actinomycetota</taxon>
        <taxon>Actinomycetes</taxon>
        <taxon>Micrococcales</taxon>
        <taxon>Demequinaceae</taxon>
        <taxon>Demequina</taxon>
    </lineage>
</organism>
<accession>A0ABT8GKB2</accession>
<evidence type="ECO:0000313" key="2">
    <source>
        <dbReference type="Proteomes" id="UP001172708"/>
    </source>
</evidence>
<comment type="caution">
    <text evidence="1">The sequence shown here is derived from an EMBL/GenBank/DDBJ whole genome shotgun (WGS) entry which is preliminary data.</text>
</comment>
<keyword evidence="2" id="KW-1185">Reference proteome</keyword>
<evidence type="ECO:0000313" key="1">
    <source>
        <dbReference type="EMBL" id="MDN4481850.1"/>
    </source>
</evidence>
<evidence type="ECO:0008006" key="3">
    <source>
        <dbReference type="Google" id="ProtNLM"/>
    </source>
</evidence>
<proteinExistence type="predicted"/>
<name>A0ABT8GKB2_9MICO</name>
<protein>
    <recommendedName>
        <fullName evidence="3">Phage ABA sandwich domain-containing protein</fullName>
    </recommendedName>
</protein>
<sequence length="124" mass="13484">MTHPTTEQRELLELAAKAAGYDTSHPMNRERMELDPPVPSLWIRYEGGTFATGWNPLESDADAFRLAVKLNLSVLLYPGSHVDVVAENITEDADRFAAEGLGSDPYASTRRAIVRAAAALTQGA</sequence>